<comment type="subunit">
    <text evidence="8">Forms a cyclic heterotetrameric complex composed of two molecules of XerC and two molecules of XerD.</text>
</comment>
<evidence type="ECO:0000259" key="10">
    <source>
        <dbReference type="PROSITE" id="PS51898"/>
    </source>
</evidence>
<dbReference type="NCBIfam" id="TIGR02249">
    <property type="entry name" value="integrase_gron"/>
    <property type="match status" value="1"/>
</dbReference>
<dbReference type="PROSITE" id="PS51900">
    <property type="entry name" value="CB"/>
    <property type="match status" value="1"/>
</dbReference>
<keyword evidence="6" id="KW-0233">DNA recombination</keyword>
<dbReference type="Proteomes" id="UP000305675">
    <property type="component" value="Unassembled WGS sequence"/>
</dbReference>
<dbReference type="InterPro" id="IPR044068">
    <property type="entry name" value="CB"/>
</dbReference>
<dbReference type="SUPFAM" id="SSF56349">
    <property type="entry name" value="DNA breaking-rejoining enzymes"/>
    <property type="match status" value="1"/>
</dbReference>
<comment type="caution">
    <text evidence="12">The sequence shown here is derived from an EMBL/GenBank/DDBJ whole genome shotgun (WGS) entry which is preliminary data.</text>
</comment>
<evidence type="ECO:0000256" key="3">
    <source>
        <dbReference type="ARBA" id="ARBA00022490"/>
    </source>
</evidence>
<dbReference type="Gene3D" id="1.10.443.10">
    <property type="entry name" value="Intergrase catalytic core"/>
    <property type="match status" value="1"/>
</dbReference>
<evidence type="ECO:0000313" key="12">
    <source>
        <dbReference type="EMBL" id="TKB57611.1"/>
    </source>
</evidence>
<dbReference type="EMBL" id="SWCJ01000002">
    <property type="protein sequence ID" value="TKB57611.1"/>
    <property type="molecule type" value="Genomic_DNA"/>
</dbReference>
<dbReference type="GO" id="GO:0003677">
    <property type="term" value="F:DNA binding"/>
    <property type="evidence" value="ECO:0007669"/>
    <property type="project" value="UniProtKB-UniRule"/>
</dbReference>
<name>A0A4U1BR77_9GAMM</name>
<evidence type="ECO:0000256" key="1">
    <source>
        <dbReference type="ARBA" id="ARBA00004496"/>
    </source>
</evidence>
<gene>
    <name evidence="12" type="ORF">FCL42_04880</name>
</gene>
<dbReference type="InterPro" id="IPR011946">
    <property type="entry name" value="Integrase_integron-type"/>
</dbReference>
<evidence type="ECO:0000259" key="11">
    <source>
        <dbReference type="PROSITE" id="PS51900"/>
    </source>
</evidence>
<feature type="domain" description="Tyr recombinase" evidence="10">
    <location>
        <begin position="102"/>
        <end position="319"/>
    </location>
</feature>
<dbReference type="FunFam" id="1.10.443.10:FF:000007">
    <property type="entry name" value="Tyrosine recombinase XerC"/>
    <property type="match status" value="1"/>
</dbReference>
<evidence type="ECO:0000256" key="2">
    <source>
        <dbReference type="ARBA" id="ARBA00008857"/>
    </source>
</evidence>
<keyword evidence="4" id="KW-0229">DNA integration</keyword>
<dbReference type="InterPro" id="IPR004107">
    <property type="entry name" value="Integrase_SAM-like_N"/>
</dbReference>
<keyword evidence="5 9" id="KW-0238">DNA-binding</keyword>
<dbReference type="GO" id="GO:0015074">
    <property type="term" value="P:DNA integration"/>
    <property type="evidence" value="ECO:0007669"/>
    <property type="project" value="UniProtKB-KW"/>
</dbReference>
<dbReference type="OrthoDB" id="9801717at2"/>
<dbReference type="GO" id="GO:0006310">
    <property type="term" value="P:DNA recombination"/>
    <property type="evidence" value="ECO:0007669"/>
    <property type="project" value="UniProtKB-KW"/>
</dbReference>
<dbReference type="Gene3D" id="1.10.150.130">
    <property type="match status" value="1"/>
</dbReference>
<accession>A0A4U1BR77</accession>
<keyword evidence="3" id="KW-0963">Cytoplasm</keyword>
<evidence type="ECO:0000256" key="7">
    <source>
        <dbReference type="ARBA" id="ARBA00037721"/>
    </source>
</evidence>
<dbReference type="PROSITE" id="PS51898">
    <property type="entry name" value="TYR_RECOMBINASE"/>
    <property type="match status" value="1"/>
</dbReference>
<comment type="similarity">
    <text evidence="2">Belongs to the 'phage' integrase family.</text>
</comment>
<proteinExistence type="inferred from homology"/>
<evidence type="ECO:0000313" key="13">
    <source>
        <dbReference type="Proteomes" id="UP000305675"/>
    </source>
</evidence>
<dbReference type="AlphaFoldDB" id="A0A4U1BR77"/>
<evidence type="ECO:0000256" key="6">
    <source>
        <dbReference type="ARBA" id="ARBA00023172"/>
    </source>
</evidence>
<dbReference type="InterPro" id="IPR013762">
    <property type="entry name" value="Integrase-like_cat_sf"/>
</dbReference>
<dbReference type="PANTHER" id="PTHR30349">
    <property type="entry name" value="PHAGE INTEGRASE-RELATED"/>
    <property type="match status" value="1"/>
</dbReference>
<reference evidence="12 13" key="1">
    <citation type="submission" date="2019-04" db="EMBL/GenBank/DDBJ databases">
        <authorList>
            <person name="Hwang J.C."/>
        </authorList>
    </citation>
    <scope>NUCLEOTIDE SEQUENCE [LARGE SCALE GENOMIC DNA]</scope>
    <source>
        <strain evidence="12 13">IMCC35002</strain>
    </source>
</reference>
<organism evidence="12 13">
    <name type="scientific">Ferrimonas aestuarii</name>
    <dbReference type="NCBI Taxonomy" id="2569539"/>
    <lineage>
        <taxon>Bacteria</taxon>
        <taxon>Pseudomonadati</taxon>
        <taxon>Pseudomonadota</taxon>
        <taxon>Gammaproteobacteria</taxon>
        <taxon>Alteromonadales</taxon>
        <taxon>Ferrimonadaceae</taxon>
        <taxon>Ferrimonas</taxon>
    </lineage>
</organism>
<protein>
    <submittedName>
        <fullName evidence="12">Integron integrase</fullName>
    </submittedName>
</protein>
<dbReference type="InterPro" id="IPR050090">
    <property type="entry name" value="Tyrosine_recombinase_XerCD"/>
</dbReference>
<sequence length="328" mass="37832">MMSSPFLDYVEEQMLLRRYRPNTVKTYQHWIKYYIVFNNKRHPKQLGDDDVERFLTYLSVEKGVAPRTQALVLNALSFLYKEILDKPLGLQLQFQQSKANRKLPTVLLPNEILDLLSCLKPPYLTMAQLMYGSGLRKSEVIRLRVKDIDFDYAGIEVWDAKGGKHRRVTLARELFPILENHINFSIELLKQDLNNSEFRGVSMPFGLSKKYPRAPTDPNWQYLFPSSRLSFDKVAKELKRHHIHPSALRKAITTARHCAQIEKSVTCHTLRHSFATHLLQRGADIRTIQAQLGHTDVRTTQIYTHVLQMGADGVTSPLSLLSGQPDKH</sequence>
<evidence type="ECO:0000256" key="5">
    <source>
        <dbReference type="ARBA" id="ARBA00023125"/>
    </source>
</evidence>
<dbReference type="PANTHER" id="PTHR30349:SF64">
    <property type="entry name" value="PROPHAGE INTEGRASE INTD-RELATED"/>
    <property type="match status" value="1"/>
</dbReference>
<evidence type="ECO:0000256" key="8">
    <source>
        <dbReference type="ARBA" id="ARBA00038613"/>
    </source>
</evidence>
<evidence type="ECO:0000256" key="4">
    <source>
        <dbReference type="ARBA" id="ARBA00022908"/>
    </source>
</evidence>
<feature type="domain" description="Core-binding (CB)" evidence="11">
    <location>
        <begin position="1"/>
        <end position="84"/>
    </location>
</feature>
<dbReference type="InterPro" id="IPR002104">
    <property type="entry name" value="Integrase_catalytic"/>
</dbReference>
<dbReference type="InterPro" id="IPR011010">
    <property type="entry name" value="DNA_brk_join_enz"/>
</dbReference>
<dbReference type="Pfam" id="PF13495">
    <property type="entry name" value="Phage_int_SAM_4"/>
    <property type="match status" value="1"/>
</dbReference>
<dbReference type="Pfam" id="PF00589">
    <property type="entry name" value="Phage_integrase"/>
    <property type="match status" value="1"/>
</dbReference>
<keyword evidence="13" id="KW-1185">Reference proteome</keyword>
<comment type="function">
    <text evidence="7">Site-specific tyrosine recombinase, which acts by catalyzing the cutting and rejoining of the recombining DNA molecules. The XerC-XerD complex is essential to convert dimers of the bacterial chromosome into monomers to permit their segregation at cell division. It also contributes to the segregational stability of plasmids.</text>
</comment>
<evidence type="ECO:0000256" key="9">
    <source>
        <dbReference type="PROSITE-ProRule" id="PRU01248"/>
    </source>
</evidence>
<dbReference type="InterPro" id="IPR010998">
    <property type="entry name" value="Integrase_recombinase_N"/>
</dbReference>
<dbReference type="GO" id="GO:0005737">
    <property type="term" value="C:cytoplasm"/>
    <property type="evidence" value="ECO:0007669"/>
    <property type="project" value="UniProtKB-SubCell"/>
</dbReference>
<comment type="subcellular location">
    <subcellularLocation>
        <location evidence="1">Cytoplasm</location>
    </subcellularLocation>
</comment>